<evidence type="ECO:0000313" key="2">
    <source>
        <dbReference type="EMBL" id="PIZ38615.1"/>
    </source>
</evidence>
<dbReference type="SUPFAM" id="SSF49777">
    <property type="entry name" value="PEBP-like"/>
    <property type="match status" value="1"/>
</dbReference>
<dbReference type="PANTHER" id="PTHR30289">
    <property type="entry name" value="UNCHARACTERIZED PROTEIN YBCL-RELATED"/>
    <property type="match status" value="1"/>
</dbReference>
<dbReference type="Gene3D" id="3.90.280.10">
    <property type="entry name" value="PEBP-like"/>
    <property type="match status" value="1"/>
</dbReference>
<dbReference type="InterPro" id="IPR008914">
    <property type="entry name" value="PEBP"/>
</dbReference>
<protein>
    <submittedName>
        <fullName evidence="2">YbhB/YbcL family Raf kinase inhibitor-like protein</fullName>
    </submittedName>
</protein>
<dbReference type="AlphaFoldDB" id="A0A2M7T7U6"/>
<evidence type="ECO:0000256" key="1">
    <source>
        <dbReference type="ARBA" id="ARBA00007120"/>
    </source>
</evidence>
<name>A0A2M7T7U6_9ACTN</name>
<organism evidence="2 3">
    <name type="scientific">Candidatus Aquicultor secundus</name>
    <dbReference type="NCBI Taxonomy" id="1973895"/>
    <lineage>
        <taxon>Bacteria</taxon>
        <taxon>Bacillati</taxon>
        <taxon>Actinomycetota</taxon>
        <taxon>Candidatus Aquicultoria</taxon>
        <taxon>Candidatus Aquicultorales</taxon>
        <taxon>Candidatus Aquicultoraceae</taxon>
        <taxon>Candidatus Aquicultor</taxon>
    </lineage>
</organism>
<dbReference type="Pfam" id="PF01161">
    <property type="entry name" value="PBP"/>
    <property type="match status" value="1"/>
</dbReference>
<reference evidence="3" key="1">
    <citation type="submission" date="2017-09" db="EMBL/GenBank/DDBJ databases">
        <title>Depth-based differentiation of microbial function through sediment-hosted aquifers and enrichment of novel symbionts in the deep terrestrial subsurface.</title>
        <authorList>
            <person name="Probst A.J."/>
            <person name="Ladd B."/>
            <person name="Jarett J.K."/>
            <person name="Geller-Mcgrath D.E."/>
            <person name="Sieber C.M.K."/>
            <person name="Emerson J.B."/>
            <person name="Anantharaman K."/>
            <person name="Thomas B.C."/>
            <person name="Malmstrom R."/>
            <person name="Stieglmeier M."/>
            <person name="Klingl A."/>
            <person name="Woyke T."/>
            <person name="Ryan C.M."/>
            <person name="Banfield J.F."/>
        </authorList>
    </citation>
    <scope>NUCLEOTIDE SEQUENCE [LARGE SCALE GENOMIC DNA]</scope>
</reference>
<evidence type="ECO:0000313" key="3">
    <source>
        <dbReference type="Proteomes" id="UP000230956"/>
    </source>
</evidence>
<dbReference type="CDD" id="cd00865">
    <property type="entry name" value="PEBP_bact_arch"/>
    <property type="match status" value="1"/>
</dbReference>
<dbReference type="NCBIfam" id="TIGR00481">
    <property type="entry name" value="YbhB/YbcL family Raf kinase inhibitor-like protein"/>
    <property type="match status" value="1"/>
</dbReference>
<dbReference type="EMBL" id="PFNG01000143">
    <property type="protein sequence ID" value="PIZ38615.1"/>
    <property type="molecule type" value="Genomic_DNA"/>
</dbReference>
<comment type="caution">
    <text evidence="2">The sequence shown here is derived from an EMBL/GenBank/DDBJ whole genome shotgun (WGS) entry which is preliminary data.</text>
</comment>
<dbReference type="PANTHER" id="PTHR30289:SF1">
    <property type="entry name" value="PEBP (PHOSPHATIDYLETHANOLAMINE-BINDING PROTEIN) FAMILY PROTEIN"/>
    <property type="match status" value="1"/>
</dbReference>
<comment type="similarity">
    <text evidence="1">Belongs to the UPF0098 family.</text>
</comment>
<gene>
    <name evidence="2" type="ORF">COY37_05870</name>
</gene>
<dbReference type="InterPro" id="IPR005247">
    <property type="entry name" value="YbhB_YbcL/LppC-like"/>
</dbReference>
<sequence>MKLTSSAFHNNSAIPVKYANTGVPGGQNISIPLGWQDAPAGTKSFAISIIDTSANNWVHWMVINIPAATTSLPEGASGKKMPAGSKELTNTFGTPGYGGPQPPPGSGPHNYVTTIYALNVDTASMSEQPAADRFEQALDGKVLAKTSLTGMFSQ</sequence>
<accession>A0A2M7T7U6</accession>
<dbReference type="Proteomes" id="UP000230956">
    <property type="component" value="Unassembled WGS sequence"/>
</dbReference>
<dbReference type="InterPro" id="IPR036610">
    <property type="entry name" value="PEBP-like_sf"/>
</dbReference>
<proteinExistence type="inferred from homology"/>